<name>A0ACB9TWX2_HOLOL</name>
<keyword evidence="1" id="KW-0830">Ubiquinone</keyword>
<dbReference type="EMBL" id="CM043015">
    <property type="protein sequence ID" value="KAI4471315.1"/>
    <property type="molecule type" value="Genomic_DNA"/>
</dbReference>
<comment type="caution">
    <text evidence="1">The sequence shown here is derived from an EMBL/GenBank/DDBJ whole genome shotgun (WGS) entry which is preliminary data.</text>
</comment>
<sequence>MIVTTKLRHVRRAATLTNKAMSLSAQPEPQISNDFEEEFQKHHIPISLFQRVFLGIGSAAICIMDPTRPEMIACMGEATGDMAMKYMLRQMENSPEGSEILKKRPRINSKTVDLEKLKTYPEGTLGKIYTDFLKINGVTPDSRSPVSFVEDIELAYVMQRYREVHDLVHTILQMPTNMLGEISVKWVEGIQTKLPMCIGGAVFGPLRLKPKNRDTYKKYYLPWAIRTGMEAKFLLNVYYEQRWEQPLVDLLQELNITPLKIPVK</sequence>
<dbReference type="Proteomes" id="UP001056778">
    <property type="component" value="Chromosome 1"/>
</dbReference>
<evidence type="ECO:0000313" key="2">
    <source>
        <dbReference type="Proteomes" id="UP001056778"/>
    </source>
</evidence>
<organism evidence="1 2">
    <name type="scientific">Holotrichia oblita</name>
    <name type="common">Chafer beetle</name>
    <dbReference type="NCBI Taxonomy" id="644536"/>
    <lineage>
        <taxon>Eukaryota</taxon>
        <taxon>Metazoa</taxon>
        <taxon>Ecdysozoa</taxon>
        <taxon>Arthropoda</taxon>
        <taxon>Hexapoda</taxon>
        <taxon>Insecta</taxon>
        <taxon>Pterygota</taxon>
        <taxon>Neoptera</taxon>
        <taxon>Endopterygota</taxon>
        <taxon>Coleoptera</taxon>
        <taxon>Polyphaga</taxon>
        <taxon>Scarabaeiformia</taxon>
        <taxon>Scarabaeidae</taxon>
        <taxon>Melolonthinae</taxon>
        <taxon>Holotrichia</taxon>
    </lineage>
</organism>
<reference evidence="1" key="1">
    <citation type="submission" date="2022-04" db="EMBL/GenBank/DDBJ databases">
        <title>Chromosome-scale genome assembly of Holotrichia oblita Faldermann.</title>
        <authorList>
            <person name="Rongchong L."/>
        </authorList>
    </citation>
    <scope>NUCLEOTIDE SEQUENCE</scope>
    <source>
        <strain evidence="1">81SQS9</strain>
    </source>
</reference>
<proteinExistence type="predicted"/>
<protein>
    <submittedName>
        <fullName evidence="1">Ubiquinone biosynthesis protein</fullName>
    </submittedName>
</protein>
<gene>
    <name evidence="1" type="ORF">MML48_1g14914</name>
</gene>
<keyword evidence="2" id="KW-1185">Reference proteome</keyword>
<accession>A0ACB9TWX2</accession>
<evidence type="ECO:0000313" key="1">
    <source>
        <dbReference type="EMBL" id="KAI4471315.1"/>
    </source>
</evidence>